<protein>
    <submittedName>
        <fullName evidence="1">VWA domain-containing protein</fullName>
    </submittedName>
</protein>
<organism evidence="1 2">
    <name type="scientific">Selenomonas dianae</name>
    <dbReference type="NCBI Taxonomy" id="135079"/>
    <lineage>
        <taxon>Bacteria</taxon>
        <taxon>Bacillati</taxon>
        <taxon>Bacillota</taxon>
        <taxon>Negativicutes</taxon>
        <taxon>Selenomonadales</taxon>
        <taxon>Selenomonadaceae</taxon>
        <taxon>Selenomonas</taxon>
    </lineage>
</organism>
<dbReference type="EMBL" id="BAAACR010000001">
    <property type="protein sequence ID" value="GAA0201697.1"/>
    <property type="molecule type" value="Genomic_DNA"/>
</dbReference>
<keyword evidence="2" id="KW-1185">Reference proteome</keyword>
<name>A0ABN0SV63_9FIRM</name>
<gene>
    <name evidence="1" type="ORF">GCM10008919_01330</name>
</gene>
<evidence type="ECO:0000313" key="2">
    <source>
        <dbReference type="Proteomes" id="UP001500399"/>
    </source>
</evidence>
<accession>A0ABN0SV63</accession>
<sequence length="280" mass="31442">MYREEIIMAEVKTNGQTDSRRGYFDVDGSGAMTELVFLLELSGPMAAFESDMIDGFNDMIARLRQERSDILVWLWKEIAGCIDHKKITHCIDHNTRVPITEDSALIEQGCFTRLLTLTRQYRREHPEDFVEQDSSRGRGGLFDSIGASIHMAQLVYREAHPEERPVRTMFIIVTDNAEIERANQYYWMPDSVRALVQQQEKEAGWEFVFLGTNIDAVQVAGDVGIPAENAATFACDAAGVRENFASLGTMISSFAKGAGIPPTWSAQIAEHLKKSKSSRN</sequence>
<comment type="caution">
    <text evidence="1">The sequence shown here is derived from an EMBL/GenBank/DDBJ whole genome shotgun (WGS) entry which is preliminary data.</text>
</comment>
<reference evidence="1 2" key="1">
    <citation type="journal article" date="2019" name="Int. J. Syst. Evol. Microbiol.">
        <title>The Global Catalogue of Microorganisms (GCM) 10K type strain sequencing project: providing services to taxonomists for standard genome sequencing and annotation.</title>
        <authorList>
            <consortium name="The Broad Institute Genomics Platform"/>
            <consortium name="The Broad Institute Genome Sequencing Center for Infectious Disease"/>
            <person name="Wu L."/>
            <person name="Ma J."/>
        </authorList>
    </citation>
    <scope>NUCLEOTIDE SEQUENCE [LARGE SCALE GENOMIC DNA]</scope>
    <source>
        <strain evidence="1 2">JCM 8542</strain>
    </source>
</reference>
<proteinExistence type="predicted"/>
<dbReference type="Proteomes" id="UP001500399">
    <property type="component" value="Unassembled WGS sequence"/>
</dbReference>
<evidence type="ECO:0000313" key="1">
    <source>
        <dbReference type="EMBL" id="GAA0201697.1"/>
    </source>
</evidence>